<gene>
    <name evidence="13" type="ORF">BZA70DRAFT_275092</name>
</gene>
<dbReference type="SMART" id="SM01120">
    <property type="entry name" value="Dak2"/>
    <property type="match status" value="1"/>
</dbReference>
<dbReference type="SUPFAM" id="SSF82549">
    <property type="entry name" value="DAK1/DegV-like"/>
    <property type="match status" value="1"/>
</dbReference>
<dbReference type="PROSITE" id="PS51481">
    <property type="entry name" value="DHAK"/>
    <property type="match status" value="1"/>
</dbReference>
<comment type="caution">
    <text evidence="13">The sequence shown here is derived from an EMBL/GenBank/DDBJ whole genome shotgun (WGS) entry which is preliminary data.</text>
</comment>
<proteinExistence type="inferred from homology"/>
<dbReference type="Proteomes" id="UP001498771">
    <property type="component" value="Unassembled WGS sequence"/>
</dbReference>
<dbReference type="Pfam" id="PF02734">
    <property type="entry name" value="Dak2"/>
    <property type="match status" value="1"/>
</dbReference>
<evidence type="ECO:0000259" key="11">
    <source>
        <dbReference type="PROSITE" id="PS51480"/>
    </source>
</evidence>
<keyword evidence="14" id="KW-1185">Reference proteome</keyword>
<evidence type="ECO:0000256" key="2">
    <source>
        <dbReference type="ARBA" id="ARBA00004778"/>
    </source>
</evidence>
<dbReference type="InterPro" id="IPR012734">
    <property type="entry name" value="DhaK_ATP"/>
</dbReference>
<dbReference type="Pfam" id="PF02733">
    <property type="entry name" value="Dak1"/>
    <property type="match status" value="1"/>
</dbReference>
<evidence type="ECO:0000256" key="10">
    <source>
        <dbReference type="ARBA" id="ARBA00048898"/>
    </source>
</evidence>
<dbReference type="Gene3D" id="3.40.50.10440">
    <property type="entry name" value="Dihydroxyacetone kinase, domain 1"/>
    <property type="match status" value="1"/>
</dbReference>
<dbReference type="InterPro" id="IPR004007">
    <property type="entry name" value="DhaL_dom"/>
</dbReference>
<keyword evidence="6" id="KW-0418">Kinase</keyword>
<feature type="domain" description="DhaL" evidence="11">
    <location>
        <begin position="382"/>
        <end position="577"/>
    </location>
</feature>
<evidence type="ECO:0000256" key="6">
    <source>
        <dbReference type="ARBA" id="ARBA00022777"/>
    </source>
</evidence>
<organism evidence="13 14">
    <name type="scientific">Myxozyma melibiosi</name>
    <dbReference type="NCBI Taxonomy" id="54550"/>
    <lineage>
        <taxon>Eukaryota</taxon>
        <taxon>Fungi</taxon>
        <taxon>Dikarya</taxon>
        <taxon>Ascomycota</taxon>
        <taxon>Saccharomycotina</taxon>
        <taxon>Lipomycetes</taxon>
        <taxon>Lipomycetales</taxon>
        <taxon>Lipomycetaceae</taxon>
        <taxon>Myxozyma</taxon>
    </lineage>
</organism>
<comment type="function">
    <text evidence="1">Catalyzes both the phosphorylation of dihydroxyacetone and of glyceraldehyde.</text>
</comment>
<sequence>MSTKHFVTDIDKLVVDCLESLVLTNPDLLYYKNDKVIVKKSYDPAKNVAVISGGGAGHEPAHAAFVGEGMLTAAASGWIFASPSVAQIVRAVNAVAGPKGVLLIIKNYTGDIFHFSLAAEKARSKGIPAEVVVVGDDVAVGRAKSGKVGRRGLAGTVLVHKVAGAVSSDASASLADVVAAANEVANNLVTVGVSLNHVHIPGRKIEAENIMAEDEAELGLGIHNEKGILRLKPIPPLPDLVGSMLEQLTSSTDADRSYVDFSDAENVVLLVNNLGGLSPLELGAITTEVIHQLDGLNLRPTRVFSGTYMTSLDGPGFSITLLKAKNSLLPLLDAPTKATNFTPGTVLTPKSEVSSRIIVESAAATHAPAVDAKPKPTILEPAAFAAVAAAACKKAIAAEPLITQYDTVVGDGDCGYTLKRASEAVLDFVTATKSLPATVDVLVDLAETVENNMDGTSGAIFSIFLHALATAASSATGLLDASSWGVAAADALKSLYAATPARPGDRTLVDALAPFVETLASTKDVAAAAKAARAGAEGTKGMNASLGRAVYVDAAGYDRVPDPGAVGIAELMEGLAAGVSAL</sequence>
<dbReference type="SUPFAM" id="SSF101473">
    <property type="entry name" value="DhaL-like"/>
    <property type="match status" value="1"/>
</dbReference>
<evidence type="ECO:0000256" key="9">
    <source>
        <dbReference type="ARBA" id="ARBA00047974"/>
    </source>
</evidence>
<comment type="catalytic activity">
    <reaction evidence="9">
        <text>D-glyceraldehyde + ATP = D-glyceraldehyde 3-phosphate + ADP + H(+)</text>
        <dbReference type="Rhea" id="RHEA:13941"/>
        <dbReference type="ChEBI" id="CHEBI:15378"/>
        <dbReference type="ChEBI" id="CHEBI:17378"/>
        <dbReference type="ChEBI" id="CHEBI:30616"/>
        <dbReference type="ChEBI" id="CHEBI:59776"/>
        <dbReference type="ChEBI" id="CHEBI:456216"/>
        <dbReference type="EC" id="2.7.1.28"/>
    </reaction>
</comment>
<dbReference type="RefSeq" id="XP_064769828.1">
    <property type="nucleotide sequence ID" value="XM_064912091.1"/>
</dbReference>
<comment type="pathway">
    <text evidence="2">Polyol metabolism; glycerol fermentation; glycerone phosphate from glycerol (oxidative route): step 2/2.</text>
</comment>
<evidence type="ECO:0000256" key="7">
    <source>
        <dbReference type="ARBA" id="ARBA00022798"/>
    </source>
</evidence>
<evidence type="ECO:0000256" key="1">
    <source>
        <dbReference type="ARBA" id="ARBA00003264"/>
    </source>
</evidence>
<dbReference type="PROSITE" id="PS51480">
    <property type="entry name" value="DHAL"/>
    <property type="match status" value="1"/>
</dbReference>
<evidence type="ECO:0000313" key="14">
    <source>
        <dbReference type="Proteomes" id="UP001498771"/>
    </source>
</evidence>
<keyword evidence="4" id="KW-0808">Transferase</keyword>
<reference evidence="13 14" key="1">
    <citation type="submission" date="2024-03" db="EMBL/GenBank/DDBJ databases">
        <title>Genome-scale model development and genomic sequencing of the oleaginous clade Lipomyces.</title>
        <authorList>
            <consortium name="Lawrence Berkeley National Laboratory"/>
            <person name="Czajka J.J."/>
            <person name="Han Y."/>
            <person name="Kim J."/>
            <person name="Mondo S.J."/>
            <person name="Hofstad B.A."/>
            <person name="Robles A."/>
            <person name="Haridas S."/>
            <person name="Riley R."/>
            <person name="LaButti K."/>
            <person name="Pangilinan J."/>
            <person name="Andreopoulos W."/>
            <person name="Lipzen A."/>
            <person name="Yan J."/>
            <person name="Wang M."/>
            <person name="Ng V."/>
            <person name="Grigoriev I.V."/>
            <person name="Spatafora J.W."/>
            <person name="Magnuson J.K."/>
            <person name="Baker S.E."/>
            <person name="Pomraning K.R."/>
        </authorList>
    </citation>
    <scope>NUCLEOTIDE SEQUENCE [LARGE SCALE GENOMIC DNA]</scope>
    <source>
        <strain evidence="13 14">Phaff 52-87</strain>
    </source>
</reference>
<keyword evidence="7" id="KW-0319">Glycerol metabolism</keyword>
<keyword evidence="8" id="KW-0067">ATP-binding</keyword>
<protein>
    <submittedName>
        <fullName evidence="13">Dak1 domain-containing protein</fullName>
    </submittedName>
</protein>
<dbReference type="NCBIfam" id="TIGR02361">
    <property type="entry name" value="dak_ATP"/>
    <property type="match status" value="1"/>
</dbReference>
<evidence type="ECO:0000256" key="5">
    <source>
        <dbReference type="ARBA" id="ARBA00022741"/>
    </source>
</evidence>
<dbReference type="PANTHER" id="PTHR28629:SF14">
    <property type="entry name" value="DIHYDROXYACETONE KINASE 1"/>
    <property type="match status" value="1"/>
</dbReference>
<evidence type="ECO:0000313" key="13">
    <source>
        <dbReference type="EMBL" id="KAK7206795.1"/>
    </source>
</evidence>
<dbReference type="Gene3D" id="3.30.1180.20">
    <property type="entry name" value="Dihydroxyacetone kinase, domain 2"/>
    <property type="match status" value="1"/>
</dbReference>
<evidence type="ECO:0000256" key="4">
    <source>
        <dbReference type="ARBA" id="ARBA00022679"/>
    </source>
</evidence>
<accession>A0ABR1FAC6</accession>
<feature type="domain" description="DhaK" evidence="12">
    <location>
        <begin position="9"/>
        <end position="341"/>
    </location>
</feature>
<keyword evidence="5" id="KW-0547">Nucleotide-binding</keyword>
<dbReference type="InterPro" id="IPR050861">
    <property type="entry name" value="Dihydroxyacetone_Kinase"/>
</dbReference>
<dbReference type="EMBL" id="JBBJBU010000002">
    <property type="protein sequence ID" value="KAK7206795.1"/>
    <property type="molecule type" value="Genomic_DNA"/>
</dbReference>
<dbReference type="GeneID" id="90037603"/>
<evidence type="ECO:0000259" key="12">
    <source>
        <dbReference type="PROSITE" id="PS51481"/>
    </source>
</evidence>
<dbReference type="InterPro" id="IPR004006">
    <property type="entry name" value="DhaK_dom"/>
</dbReference>
<evidence type="ECO:0000256" key="8">
    <source>
        <dbReference type="ARBA" id="ARBA00022840"/>
    </source>
</evidence>
<dbReference type="Gene3D" id="1.25.40.340">
    <property type="match status" value="1"/>
</dbReference>
<comment type="similarity">
    <text evidence="3">Belongs to the dihydroxyacetone kinase (DAK) family.</text>
</comment>
<comment type="catalytic activity">
    <reaction evidence="10">
        <text>dihydroxyacetone + ATP = dihydroxyacetone phosphate + ADP + H(+)</text>
        <dbReference type="Rhea" id="RHEA:15773"/>
        <dbReference type="ChEBI" id="CHEBI:15378"/>
        <dbReference type="ChEBI" id="CHEBI:16016"/>
        <dbReference type="ChEBI" id="CHEBI:30616"/>
        <dbReference type="ChEBI" id="CHEBI:57642"/>
        <dbReference type="ChEBI" id="CHEBI:456216"/>
        <dbReference type="EC" id="2.7.1.29"/>
    </reaction>
</comment>
<dbReference type="PANTHER" id="PTHR28629">
    <property type="entry name" value="TRIOKINASE/FMN CYCLASE"/>
    <property type="match status" value="1"/>
</dbReference>
<name>A0ABR1FAC6_9ASCO</name>
<dbReference type="InterPro" id="IPR036117">
    <property type="entry name" value="DhaL_dom_sf"/>
</dbReference>
<evidence type="ECO:0000256" key="3">
    <source>
        <dbReference type="ARBA" id="ARBA00008757"/>
    </source>
</evidence>